<dbReference type="Proteomes" id="UP000790787">
    <property type="component" value="Chromosome 15"/>
</dbReference>
<dbReference type="KEGG" id="nta:107826724"/>
<dbReference type="OrthoDB" id="774308at2759"/>
<gene>
    <name evidence="2" type="primary">LOC107826724</name>
</gene>
<dbReference type="CDD" id="cd06410">
    <property type="entry name" value="PB1_UP2"/>
    <property type="match status" value="1"/>
</dbReference>
<dbReference type="STRING" id="4097.A0A1S4D792"/>
<dbReference type="RefSeq" id="XP_016509226.2">
    <property type="nucleotide sequence ID" value="XM_016653740.2"/>
</dbReference>
<reference evidence="2" key="2">
    <citation type="submission" date="2025-08" db="UniProtKB">
        <authorList>
            <consortium name="RefSeq"/>
        </authorList>
    </citation>
    <scope>IDENTIFICATION</scope>
    <source>
        <tissue evidence="2">Leaf</tissue>
    </source>
</reference>
<name>A0A1S4D792_TOBAC</name>
<dbReference type="PaxDb" id="4097-A0A1S4D792"/>
<organism evidence="1 2">
    <name type="scientific">Nicotiana tabacum</name>
    <name type="common">Common tobacco</name>
    <dbReference type="NCBI Taxonomy" id="4097"/>
    <lineage>
        <taxon>Eukaryota</taxon>
        <taxon>Viridiplantae</taxon>
        <taxon>Streptophyta</taxon>
        <taxon>Embryophyta</taxon>
        <taxon>Tracheophyta</taxon>
        <taxon>Spermatophyta</taxon>
        <taxon>Magnoliopsida</taxon>
        <taxon>eudicotyledons</taxon>
        <taxon>Gunneridae</taxon>
        <taxon>Pentapetalae</taxon>
        <taxon>asterids</taxon>
        <taxon>lamiids</taxon>
        <taxon>Solanales</taxon>
        <taxon>Solanaceae</taxon>
        <taxon>Nicotianoideae</taxon>
        <taxon>Nicotianeae</taxon>
        <taxon>Nicotiana</taxon>
    </lineage>
</organism>
<dbReference type="OMA" id="EMAANDY"/>
<dbReference type="SUPFAM" id="SSF54277">
    <property type="entry name" value="CAD &amp; PB1 domains"/>
    <property type="match status" value="1"/>
</dbReference>
<dbReference type="AlphaFoldDB" id="A0A1S4D792"/>
<dbReference type="RefSeq" id="XP_016509226.1">
    <property type="nucleotide sequence ID" value="XM_016653740.1"/>
</dbReference>
<dbReference type="PANTHER" id="PTHR31066">
    <property type="entry name" value="OS05G0427100 PROTEIN-RELATED"/>
    <property type="match status" value="1"/>
</dbReference>
<protein>
    <submittedName>
        <fullName evidence="2">Uncharacterized protein LOC107826724</fullName>
    </submittedName>
</protein>
<dbReference type="GeneID" id="107826724"/>
<reference evidence="1" key="1">
    <citation type="journal article" date="2014" name="Nat. Commun.">
        <title>The tobacco genome sequence and its comparison with those of tomato and potato.</title>
        <authorList>
            <person name="Sierro N."/>
            <person name="Battey J.N."/>
            <person name="Ouadi S."/>
            <person name="Bakaher N."/>
            <person name="Bovet L."/>
            <person name="Willig A."/>
            <person name="Goepfert S."/>
            <person name="Peitsch M.C."/>
            <person name="Ivanov N.V."/>
        </authorList>
    </citation>
    <scope>NUCLEOTIDE SEQUENCE [LARGE SCALE GENOMIC DNA]</scope>
</reference>
<dbReference type="PANTHER" id="PTHR31066:SF68">
    <property type="entry name" value="SERINE_THREONINE-PROTEIN KINASE YAKA-RELATED"/>
    <property type="match status" value="1"/>
</dbReference>
<sequence length="623" mass="68013">MDPLASHPTAFPVTVFQQNYLDSNRSSSCSRLNNTRGGPLPPVPGAKLRLMCSYGGHIIPRPHDKSLCYIGGDTRIVVVDRLSSLSDVHARLSHTLLNGNKFTFKYQLPNEDLDSLVSVTTDEDLQHMIEAYDRAMLVSPNLKPSRLRLFLFLEKIETVASMGCLLDDAKSETWFVDAFNNAGFISRGLSDSAVVDNLLERHNIPENDSFADLATNAIQEVHSTMPDSPLVNTTSSFESTVSSQSIGNLLPVAVKVEDNHMKATFQDQILGLYERFSHINVASNEQKLDDGYNHLHAAVAPALPTVIGGADAMLSAGFVKSAAANDDEKTDHGAPTRLRKLLLRSLSIQKKNGDGYSLPSPDSKCAGYNLPSPDSVASDSSIASATSLAKHTIYQEASPATGVENSLPLAVTDSRNKSSDTNSQSQMQQVQESVVIQASQQNLYQQPHFISPGAHYIQHTATGSITIPPYCPMYVTPSQQPLHQQMDRQYQLYLIPVPQMTMQSNIADATVTSSKPEMAANDYRTATPATPRFLQVPTSQFQQQYCGFPQFSPPSQPLAAVSTANANLSYEYSHPTHDQVYYAQHSAPPFPSQYQTMTPTAVLFSQASPQLAAENTTSQKITS</sequence>
<keyword evidence="1" id="KW-1185">Reference proteome</keyword>
<dbReference type="SMART" id="SM00666">
    <property type="entry name" value="PB1"/>
    <property type="match status" value="1"/>
</dbReference>
<dbReference type="Gene3D" id="3.10.20.90">
    <property type="entry name" value="Phosphatidylinositol 3-kinase Catalytic Subunit, Chain A, domain 1"/>
    <property type="match status" value="1"/>
</dbReference>
<evidence type="ECO:0000313" key="2">
    <source>
        <dbReference type="RefSeq" id="XP_016509226.2"/>
    </source>
</evidence>
<accession>A0A1S4D792</accession>
<proteinExistence type="predicted"/>
<dbReference type="InterPro" id="IPR000270">
    <property type="entry name" value="PB1_dom"/>
</dbReference>
<dbReference type="Pfam" id="PF00564">
    <property type="entry name" value="PB1"/>
    <property type="match status" value="1"/>
</dbReference>
<dbReference type="InterPro" id="IPR053198">
    <property type="entry name" value="Gynoecium_Dev_Regulator"/>
</dbReference>
<evidence type="ECO:0000313" key="1">
    <source>
        <dbReference type="Proteomes" id="UP000790787"/>
    </source>
</evidence>